<protein>
    <submittedName>
        <fullName evidence="2">AAA family ATPase</fullName>
    </submittedName>
</protein>
<dbReference type="InterPro" id="IPR011704">
    <property type="entry name" value="ATPase_dyneun-rel_AAA"/>
</dbReference>
<sequence length="337" mass="38611">MKFPFYVGKRTRQEDKLPAKLPISQRSQLLKPENYIPDPGLRNACNVALLLGQPLLLTGEPGIGKTQFAYNLAWELGFSTPLKFETKSTSTARDLFYTYDTLKRFQDIQNDSASVNILDYINYQALGIAILRTREPSQVNQYLPSELLHKEKVRSVVLIDEIDKAPRDFCNDVLNELEHIYFRVLELGNEKIEADPELQPIVIITSNSEKDLPEPFLRRCIYYNLPFPDKKSLQDIITNHLGTYVGNSNPFLQTALDLFYRFRAPQSGLRKKPATAELLNWLITLQKFTGDTNNPFTQPDKILCTLSTLIKTAEDQQKATKIVEQWIQEQIKASRIG</sequence>
<gene>
    <name evidence="2" type="ORF">FHK98_09715</name>
</gene>
<organism evidence="2 3">
    <name type="scientific">Cylindrospermopsis raciborskii CS-506_A</name>
    <dbReference type="NCBI Taxonomy" id="2585140"/>
    <lineage>
        <taxon>Bacteria</taxon>
        <taxon>Bacillati</taxon>
        <taxon>Cyanobacteriota</taxon>
        <taxon>Cyanophyceae</taxon>
        <taxon>Nostocales</taxon>
        <taxon>Aphanizomenonaceae</taxon>
        <taxon>Cylindrospermopsis</taxon>
    </lineage>
</organism>
<proteinExistence type="predicted"/>
<dbReference type="EMBL" id="VDFG01000664">
    <property type="protein sequence ID" value="MBA4465881.1"/>
    <property type="molecule type" value="Genomic_DNA"/>
</dbReference>
<dbReference type="GO" id="GO:0005524">
    <property type="term" value="F:ATP binding"/>
    <property type="evidence" value="ECO:0007669"/>
    <property type="project" value="InterPro"/>
</dbReference>
<reference evidence="2 3" key="1">
    <citation type="journal article" date="2020" name="J. Appl. Phycol.">
        <title>Morphological changes and genome evolution in Raphidiopsis raciborskii CS-506 after 23 years in culture.</title>
        <authorList>
            <person name="Willis A."/>
            <person name="Bent S.J."/>
            <person name="Jameson I.D."/>
        </authorList>
    </citation>
    <scope>NUCLEOTIDE SEQUENCE [LARGE SCALE GENOMIC DNA]</scope>
    <source>
        <strain evidence="2 3">CS-506_A</strain>
    </source>
</reference>
<evidence type="ECO:0000313" key="3">
    <source>
        <dbReference type="Proteomes" id="UP000538075"/>
    </source>
</evidence>
<dbReference type="InterPro" id="IPR027417">
    <property type="entry name" value="P-loop_NTPase"/>
</dbReference>
<name>A0A838WJN5_9CYAN</name>
<dbReference type="GO" id="GO:0016887">
    <property type="term" value="F:ATP hydrolysis activity"/>
    <property type="evidence" value="ECO:0007669"/>
    <property type="project" value="InterPro"/>
</dbReference>
<dbReference type="Pfam" id="PF07728">
    <property type="entry name" value="AAA_5"/>
    <property type="match status" value="1"/>
</dbReference>
<evidence type="ECO:0000313" key="2">
    <source>
        <dbReference type="EMBL" id="MBA4465881.1"/>
    </source>
</evidence>
<evidence type="ECO:0000259" key="1">
    <source>
        <dbReference type="SMART" id="SM00382"/>
    </source>
</evidence>
<dbReference type="Proteomes" id="UP000538075">
    <property type="component" value="Unassembled WGS sequence"/>
</dbReference>
<dbReference type="AlphaFoldDB" id="A0A838WJN5"/>
<dbReference type="Gene3D" id="3.40.50.300">
    <property type="entry name" value="P-loop containing nucleotide triphosphate hydrolases"/>
    <property type="match status" value="1"/>
</dbReference>
<dbReference type="InterPro" id="IPR003593">
    <property type="entry name" value="AAA+_ATPase"/>
</dbReference>
<accession>A0A838WJN5</accession>
<dbReference type="SMART" id="SM00382">
    <property type="entry name" value="AAA"/>
    <property type="match status" value="1"/>
</dbReference>
<comment type="caution">
    <text evidence="2">The sequence shown here is derived from an EMBL/GenBank/DDBJ whole genome shotgun (WGS) entry which is preliminary data.</text>
</comment>
<feature type="domain" description="AAA+ ATPase" evidence="1">
    <location>
        <begin position="51"/>
        <end position="227"/>
    </location>
</feature>
<dbReference type="SUPFAM" id="SSF52540">
    <property type="entry name" value="P-loop containing nucleoside triphosphate hydrolases"/>
    <property type="match status" value="1"/>
</dbReference>